<keyword evidence="11" id="KW-1185">Reference proteome</keyword>
<keyword evidence="3" id="KW-0808">Transferase</keyword>
<dbReference type="GO" id="GO:0045454">
    <property type="term" value="P:cell redox homeostasis"/>
    <property type="evidence" value="ECO:0007669"/>
    <property type="project" value="EnsemblFungi"/>
</dbReference>
<evidence type="ECO:0000256" key="4">
    <source>
        <dbReference type="ARBA" id="ARBA00022695"/>
    </source>
</evidence>
<evidence type="ECO:0000256" key="9">
    <source>
        <dbReference type="ARBA" id="ARBA00031547"/>
    </source>
</evidence>
<sequence>MTEARGVLGALKESGSSRFTQKLFPDVLVPTVARAIELNEIGDETERQKKFHTPRMVSQSAHFTYTVPEARPHYKPIITSSKALEDLNLKMDSELMALLNGSKVYSDEQGSIFPWSMAYAGFQFGQFAGQLGDGRVVNIFDLPDKNNRFQTLQLKGAGMTAFSRFADGKAVLRSSIREFIISEALHHIGIPSTRALQLTSLPETRAMRSTYEPCAVYCRYAPSWIRLGNFDLCRYRQDHSSLVRLSDFCVDEVFNKGENFPTEISPEAFKHDYFPDEDVKMPSGSPSELPCLDKSTKYELFFRHVVNLNAESVACWQSYGFLNGVLNTDNTSILGLAIDFGPFSFMDKFQPQFTPNHDDIELRYSFANQPTAIWWNLTKFAQAMTTLIGAGPKLIDTIVRSGLENLTEDNEREIISRANAVILSAGNEYKYRFTVNYAKIMSQRLGLDIGLTRTVTSTNIQELADKATEFNKVILEPLLQILYVTQVDYNNFFVKLQAYKGEFKSKDGTGFQMIDPELLRIFFTEAQVSKLEKHLKGTPEADSGDTRRLLEVAETLATWIDDFVALAPPVSGDRFTLAKRYNPLFTPRAYIFEQVIDSITDQQRDAINDPNAELDISFLQKLYNMSVNPYDSDKWDDSLRPEVVQDWTSHGDDDAKFMKQLTCSS</sequence>
<evidence type="ECO:0000256" key="1">
    <source>
        <dbReference type="ARBA" id="ARBA00001946"/>
    </source>
</evidence>
<evidence type="ECO:0000256" key="8">
    <source>
        <dbReference type="ARBA" id="ARBA00022842"/>
    </source>
</evidence>
<dbReference type="PANTHER" id="PTHR32057:SF14">
    <property type="entry name" value="PROTEIN ADENYLYLTRANSFERASE SELO, MITOCHONDRIAL"/>
    <property type="match status" value="1"/>
</dbReference>
<evidence type="ECO:0000256" key="7">
    <source>
        <dbReference type="ARBA" id="ARBA00022840"/>
    </source>
</evidence>
<accession>A0A1G4JR93</accession>
<evidence type="ECO:0000256" key="6">
    <source>
        <dbReference type="ARBA" id="ARBA00022741"/>
    </source>
</evidence>
<evidence type="ECO:0000313" key="10">
    <source>
        <dbReference type="EMBL" id="SCU93155.1"/>
    </source>
</evidence>
<name>A0A1G4JR93_9SACH</name>
<reference evidence="11" key="1">
    <citation type="submission" date="2016-03" db="EMBL/GenBank/DDBJ databases">
        <authorList>
            <person name="Devillers H."/>
        </authorList>
    </citation>
    <scope>NUCLEOTIDE SEQUENCE [LARGE SCALE GENOMIC DNA]</scope>
</reference>
<comment type="cofactor">
    <cofactor evidence="1">
        <name>Mg(2+)</name>
        <dbReference type="ChEBI" id="CHEBI:18420"/>
    </cofactor>
</comment>
<dbReference type="STRING" id="1266660.A0A1G4JR93"/>
<keyword evidence="8" id="KW-0460">Magnesium</keyword>
<protein>
    <recommendedName>
        <fullName evidence="9">Selenoprotein O</fullName>
    </recommendedName>
</protein>
<dbReference type="GO" id="GO:0005524">
    <property type="term" value="F:ATP binding"/>
    <property type="evidence" value="ECO:0007669"/>
    <property type="project" value="UniProtKB-KW"/>
</dbReference>
<keyword evidence="7" id="KW-0067">ATP-binding</keyword>
<dbReference type="Pfam" id="PF02696">
    <property type="entry name" value="SelO"/>
    <property type="match status" value="1"/>
</dbReference>
<dbReference type="InterPro" id="IPR003846">
    <property type="entry name" value="SelO"/>
</dbReference>
<keyword evidence="6" id="KW-0547">Nucleotide-binding</keyword>
<gene>
    <name evidence="10" type="ORF">LADA_0G01618G</name>
</gene>
<dbReference type="GO" id="GO:0046872">
    <property type="term" value="F:metal ion binding"/>
    <property type="evidence" value="ECO:0007669"/>
    <property type="project" value="UniProtKB-KW"/>
</dbReference>
<dbReference type="PANTHER" id="PTHR32057">
    <property type="entry name" value="PROTEIN ADENYLYLTRANSFERASE SELO, MITOCHONDRIAL"/>
    <property type="match status" value="1"/>
</dbReference>
<dbReference type="GO" id="GO:0070733">
    <property type="term" value="F:AMPylase activity"/>
    <property type="evidence" value="ECO:0007669"/>
    <property type="project" value="EnsemblFungi"/>
</dbReference>
<keyword evidence="5" id="KW-0479">Metal-binding</keyword>
<evidence type="ECO:0000256" key="5">
    <source>
        <dbReference type="ARBA" id="ARBA00022723"/>
    </source>
</evidence>
<comment type="similarity">
    <text evidence="2">Belongs to the SELO family.</text>
</comment>
<evidence type="ECO:0000256" key="3">
    <source>
        <dbReference type="ARBA" id="ARBA00022679"/>
    </source>
</evidence>
<organism evidence="10 11">
    <name type="scientific">Lachancea dasiensis</name>
    <dbReference type="NCBI Taxonomy" id="1072105"/>
    <lineage>
        <taxon>Eukaryota</taxon>
        <taxon>Fungi</taxon>
        <taxon>Dikarya</taxon>
        <taxon>Ascomycota</taxon>
        <taxon>Saccharomycotina</taxon>
        <taxon>Saccharomycetes</taxon>
        <taxon>Saccharomycetales</taxon>
        <taxon>Saccharomycetaceae</taxon>
        <taxon>Lachancea</taxon>
    </lineage>
</organism>
<dbReference type="AlphaFoldDB" id="A0A1G4JR93"/>
<proteinExistence type="inferred from homology"/>
<dbReference type="GO" id="GO:0005739">
    <property type="term" value="C:mitochondrion"/>
    <property type="evidence" value="ECO:0007669"/>
    <property type="project" value="EnsemblFungi"/>
</dbReference>
<evidence type="ECO:0000256" key="2">
    <source>
        <dbReference type="ARBA" id="ARBA00009747"/>
    </source>
</evidence>
<keyword evidence="4" id="KW-0548">Nucleotidyltransferase</keyword>
<dbReference type="EMBL" id="LT598457">
    <property type="protein sequence ID" value="SCU93155.1"/>
    <property type="molecule type" value="Genomic_DNA"/>
</dbReference>
<dbReference type="OrthoDB" id="10254721at2759"/>
<evidence type="ECO:0000313" key="11">
    <source>
        <dbReference type="Proteomes" id="UP000190274"/>
    </source>
</evidence>
<dbReference type="Proteomes" id="UP000190274">
    <property type="component" value="Chromosome G"/>
</dbReference>